<proteinExistence type="predicted"/>
<keyword evidence="4" id="KW-0812">Transmembrane</keyword>
<dbReference type="PANTHER" id="PTHR19384">
    <property type="entry name" value="NITRIC OXIDE SYNTHASE-RELATED"/>
    <property type="match status" value="1"/>
</dbReference>
<evidence type="ECO:0000256" key="3">
    <source>
        <dbReference type="ARBA" id="ARBA00023797"/>
    </source>
</evidence>
<sequence>MDQLTAEYSRLLWAAVVLLAYLALCGRIWLRQRRQAVSDAPLADCILVGWASQGGAAQQLAEQLQHQLQAAGYQAHCAALHRLSHAQLQASRTLLFVASTYGEGQPPEHARAFLHQLPTGIDLSHASVQVLGLGDRRYPLFCQFARQLQDALLERGAQQGWPLLTVDNQHPQDIASWQASLAQRFNLSPVPAGVTPDEYSAILLERTCLNPGSNSPGLFLLRFRVHDVSWQTGDTIRVCPFNNPQLSGREYSIASACGEQLELIVRLAGQCSSWLCQTLEAGEQIVFRVCAKPAFRTVDTAPAIFIGAGSGMAGLRGHLQARPIGSHNWLLFGERCPETDQVLAEETGNWLMNGHLQYLNLAFSRDPQKPAYVQDCLQKHQARLLEWLDKGAVLYLCGSLQGMGRSVETVLTGLLGASRFKALKQQGRYRADLY</sequence>
<keyword evidence="4" id="KW-1133">Transmembrane helix</keyword>
<dbReference type="Proteomes" id="UP000294575">
    <property type="component" value="Unassembled WGS sequence"/>
</dbReference>
<evidence type="ECO:0000313" key="7">
    <source>
        <dbReference type="EMBL" id="TDQ36485.1"/>
    </source>
</evidence>
<dbReference type="PANTHER" id="PTHR19384:SF17">
    <property type="entry name" value="NADPH--CYTOCHROME P450 REDUCTASE"/>
    <property type="match status" value="1"/>
</dbReference>
<dbReference type="PROSITE" id="PS50902">
    <property type="entry name" value="FLAVODOXIN_LIKE"/>
    <property type="match status" value="1"/>
</dbReference>
<feature type="domain" description="FAD-binding FR-type" evidence="6">
    <location>
        <begin position="196"/>
        <end position="298"/>
    </location>
</feature>
<evidence type="ECO:0000256" key="4">
    <source>
        <dbReference type="SAM" id="Phobius"/>
    </source>
</evidence>
<dbReference type="GO" id="GO:0003958">
    <property type="term" value="F:NADPH-hemoprotein reductase activity"/>
    <property type="evidence" value="ECO:0007669"/>
    <property type="project" value="UniProtKB-EC"/>
</dbReference>
<reference evidence="7 8" key="1">
    <citation type="submission" date="2019-03" db="EMBL/GenBank/DDBJ databases">
        <title>Genomic Encyclopedia of Type Strains, Phase IV (KMG-IV): sequencing the most valuable type-strain genomes for metagenomic binning, comparative biology and taxonomic classification.</title>
        <authorList>
            <person name="Goeker M."/>
        </authorList>
    </citation>
    <scope>NUCLEOTIDE SEQUENCE [LARGE SCALE GENOMIC DNA]</scope>
    <source>
        <strain evidence="7 8">DSM 28679</strain>
    </source>
</reference>
<dbReference type="EMBL" id="SNYK01000012">
    <property type="protein sequence ID" value="TDQ36485.1"/>
    <property type="molecule type" value="Genomic_DNA"/>
</dbReference>
<dbReference type="SUPFAM" id="SSF63380">
    <property type="entry name" value="Riboflavin synthase domain-like"/>
    <property type="match status" value="1"/>
</dbReference>
<keyword evidence="2" id="KW-0288">FMN</keyword>
<dbReference type="GO" id="GO:0010181">
    <property type="term" value="F:FMN binding"/>
    <property type="evidence" value="ECO:0007669"/>
    <property type="project" value="InterPro"/>
</dbReference>
<evidence type="ECO:0000259" key="6">
    <source>
        <dbReference type="PROSITE" id="PS51384"/>
    </source>
</evidence>
<evidence type="ECO:0000256" key="2">
    <source>
        <dbReference type="ARBA" id="ARBA00022643"/>
    </source>
</evidence>
<dbReference type="SUPFAM" id="SSF52218">
    <property type="entry name" value="Flavoproteins"/>
    <property type="match status" value="1"/>
</dbReference>
<feature type="transmembrane region" description="Helical" evidence="4">
    <location>
        <begin position="12"/>
        <end position="30"/>
    </location>
</feature>
<accession>A0A4R6TX96</accession>
<keyword evidence="4" id="KW-0472">Membrane</keyword>
<gene>
    <name evidence="7" type="ORF">DFQ45_11232</name>
</gene>
<dbReference type="InterPro" id="IPR029039">
    <property type="entry name" value="Flavoprotein-like_sf"/>
</dbReference>
<evidence type="ECO:0000259" key="5">
    <source>
        <dbReference type="PROSITE" id="PS50902"/>
    </source>
</evidence>
<feature type="domain" description="Flavodoxin-like" evidence="5">
    <location>
        <begin position="46"/>
        <end position="182"/>
    </location>
</feature>
<dbReference type="Gene3D" id="3.40.50.360">
    <property type="match status" value="1"/>
</dbReference>
<dbReference type="InterPro" id="IPR001709">
    <property type="entry name" value="Flavoprot_Pyr_Nucl_cyt_Rdtase"/>
</dbReference>
<dbReference type="Pfam" id="PF00258">
    <property type="entry name" value="Flavodoxin_1"/>
    <property type="match status" value="1"/>
</dbReference>
<dbReference type="SUPFAM" id="SSF52343">
    <property type="entry name" value="Ferredoxin reductase-like, C-terminal NADP-linked domain"/>
    <property type="match status" value="1"/>
</dbReference>
<dbReference type="Pfam" id="PF00175">
    <property type="entry name" value="NAD_binding_1"/>
    <property type="match status" value="1"/>
</dbReference>
<dbReference type="GO" id="GO:0050660">
    <property type="term" value="F:flavin adenine dinucleotide binding"/>
    <property type="evidence" value="ECO:0007669"/>
    <property type="project" value="TreeGrafter"/>
</dbReference>
<keyword evidence="8" id="KW-1185">Reference proteome</keyword>
<dbReference type="GO" id="GO:0005829">
    <property type="term" value="C:cytosol"/>
    <property type="evidence" value="ECO:0007669"/>
    <property type="project" value="TreeGrafter"/>
</dbReference>
<dbReference type="InterPro" id="IPR039261">
    <property type="entry name" value="FNR_nucleotide-bd"/>
</dbReference>
<evidence type="ECO:0000313" key="8">
    <source>
        <dbReference type="Proteomes" id="UP000294575"/>
    </source>
</evidence>
<dbReference type="RefSeq" id="WP_101496028.1">
    <property type="nucleotide sequence ID" value="NZ_LNJZ01000003.1"/>
</dbReference>
<dbReference type="Gene3D" id="2.40.30.10">
    <property type="entry name" value="Translation factors"/>
    <property type="match status" value="1"/>
</dbReference>
<dbReference type="OrthoDB" id="9816402at2"/>
<dbReference type="PRINTS" id="PR00371">
    <property type="entry name" value="FPNCR"/>
</dbReference>
<protein>
    <recommendedName>
        <fullName evidence="3">NADPH--hemoprotein reductase</fullName>
        <ecNumber evidence="3">1.6.2.4</ecNumber>
    </recommendedName>
</protein>
<dbReference type="InterPro" id="IPR017938">
    <property type="entry name" value="Riboflavin_synthase-like_b-brl"/>
</dbReference>
<dbReference type="GO" id="GO:0016655">
    <property type="term" value="F:oxidoreductase activity, acting on NAD(P)H, quinone or similar compound as acceptor"/>
    <property type="evidence" value="ECO:0007669"/>
    <property type="project" value="UniProtKB-ARBA"/>
</dbReference>
<evidence type="ECO:0000256" key="1">
    <source>
        <dbReference type="ARBA" id="ARBA00022630"/>
    </source>
</evidence>
<dbReference type="EC" id="1.6.2.4" evidence="3"/>
<comment type="caution">
    <text evidence="7">The sequence shown here is derived from an EMBL/GenBank/DDBJ whole genome shotgun (WGS) entry which is preliminary data.</text>
</comment>
<dbReference type="PROSITE" id="PS51384">
    <property type="entry name" value="FAD_FR"/>
    <property type="match status" value="1"/>
</dbReference>
<dbReference type="InterPro" id="IPR017927">
    <property type="entry name" value="FAD-bd_FR_type"/>
</dbReference>
<keyword evidence="1" id="KW-0285">Flavoprotein</keyword>
<dbReference type="InterPro" id="IPR001433">
    <property type="entry name" value="OxRdtase_FAD/NAD-bd"/>
</dbReference>
<dbReference type="Gene3D" id="3.40.50.80">
    <property type="entry name" value="Nucleotide-binding domain of ferredoxin-NADP reductase (FNR) module"/>
    <property type="match status" value="1"/>
</dbReference>
<dbReference type="AlphaFoldDB" id="A0A4R6TX96"/>
<dbReference type="InterPro" id="IPR008254">
    <property type="entry name" value="Flavodoxin/NO_synth"/>
</dbReference>
<organism evidence="7 8">
    <name type="scientific">Thiopseudomonas denitrificans</name>
    <dbReference type="NCBI Taxonomy" id="1501432"/>
    <lineage>
        <taxon>Bacteria</taxon>
        <taxon>Pseudomonadati</taxon>
        <taxon>Pseudomonadota</taxon>
        <taxon>Gammaproteobacteria</taxon>
        <taxon>Pseudomonadales</taxon>
        <taxon>Pseudomonadaceae</taxon>
        <taxon>Thiopseudomonas</taxon>
    </lineage>
</organism>
<name>A0A4R6TX96_9GAMM</name>